<evidence type="ECO:0000313" key="3">
    <source>
        <dbReference type="Proteomes" id="UP001634007"/>
    </source>
</evidence>
<proteinExistence type="predicted"/>
<evidence type="ECO:0000313" key="2">
    <source>
        <dbReference type="EMBL" id="KAL3724767.1"/>
    </source>
</evidence>
<feature type="region of interest" description="Disordered" evidence="1">
    <location>
        <begin position="73"/>
        <end position="96"/>
    </location>
</feature>
<dbReference type="EMBL" id="JBJKBG010000008">
    <property type="protein sequence ID" value="KAL3724767.1"/>
    <property type="molecule type" value="Genomic_DNA"/>
</dbReference>
<evidence type="ECO:0000256" key="1">
    <source>
        <dbReference type="SAM" id="MobiDB-lite"/>
    </source>
</evidence>
<dbReference type="AlphaFoldDB" id="A0ABD3JC99"/>
<accession>A0ABD3JC99</accession>
<keyword evidence="3" id="KW-1185">Reference proteome</keyword>
<feature type="compositionally biased region" description="Acidic residues" evidence="1">
    <location>
        <begin position="86"/>
        <end position="96"/>
    </location>
</feature>
<reference evidence="2 3" key="1">
    <citation type="submission" date="2024-11" db="EMBL/GenBank/DDBJ databases">
        <title>Chromosome-level genome assembly of Eucalyptus globulus Labill. provides insights into its genome evolution.</title>
        <authorList>
            <person name="Li X."/>
        </authorList>
    </citation>
    <scope>NUCLEOTIDE SEQUENCE [LARGE SCALE GENOMIC DNA]</scope>
    <source>
        <strain evidence="2">CL2024</strain>
        <tissue evidence="2">Fresh tender leaves</tissue>
    </source>
</reference>
<comment type="caution">
    <text evidence="2">The sequence shown here is derived from an EMBL/GenBank/DDBJ whole genome shotgun (WGS) entry which is preliminary data.</text>
</comment>
<sequence length="96" mass="10537">MCLIKHYVSTIWVDEGPGQLIPHWFLAWFIQEGNLLIGPLRGFDGPPGRGPEDADWDPMELDSLDGAVVNPGPAPLEINLNTSDYDLTESESDGSE</sequence>
<organism evidence="2 3">
    <name type="scientific">Eucalyptus globulus</name>
    <name type="common">Tasmanian blue gum</name>
    <dbReference type="NCBI Taxonomy" id="34317"/>
    <lineage>
        <taxon>Eukaryota</taxon>
        <taxon>Viridiplantae</taxon>
        <taxon>Streptophyta</taxon>
        <taxon>Embryophyta</taxon>
        <taxon>Tracheophyta</taxon>
        <taxon>Spermatophyta</taxon>
        <taxon>Magnoliopsida</taxon>
        <taxon>eudicotyledons</taxon>
        <taxon>Gunneridae</taxon>
        <taxon>Pentapetalae</taxon>
        <taxon>rosids</taxon>
        <taxon>malvids</taxon>
        <taxon>Myrtales</taxon>
        <taxon>Myrtaceae</taxon>
        <taxon>Myrtoideae</taxon>
        <taxon>Eucalypteae</taxon>
        <taxon>Eucalyptus</taxon>
    </lineage>
</organism>
<gene>
    <name evidence="2" type="ORF">ACJRO7_029863</name>
</gene>
<dbReference type="Proteomes" id="UP001634007">
    <property type="component" value="Unassembled WGS sequence"/>
</dbReference>
<protein>
    <submittedName>
        <fullName evidence="2">Uncharacterized protein</fullName>
    </submittedName>
</protein>
<name>A0ABD3JC99_EUCGL</name>